<accession>A0A3A2ZUD6</accession>
<evidence type="ECO:0000313" key="3">
    <source>
        <dbReference type="Proteomes" id="UP000266188"/>
    </source>
</evidence>
<dbReference type="Proteomes" id="UP000266188">
    <property type="component" value="Unassembled WGS sequence"/>
</dbReference>
<keyword evidence="3" id="KW-1185">Reference proteome</keyword>
<sequence>MVHRIRKEAGIANPAVYGVSKSPSMGWEWGYSCHIVSLLQKIVKKSIEIAPAAREEKSGWMAKYGSEYRFTGAGFDEEPPVDWGDEDGEYASIEEEE</sequence>
<protein>
    <submittedName>
        <fullName evidence="2">Uncharacterized protein</fullName>
    </submittedName>
</protein>
<dbReference type="AlphaFoldDB" id="A0A3A2ZUD6"/>
<comment type="caution">
    <text evidence="2">The sequence shown here is derived from an EMBL/GenBank/DDBJ whole genome shotgun (WGS) entry which is preliminary data.</text>
</comment>
<organism evidence="2 3">
    <name type="scientific">Aspergillus sclerotialis</name>
    <dbReference type="NCBI Taxonomy" id="2070753"/>
    <lineage>
        <taxon>Eukaryota</taxon>
        <taxon>Fungi</taxon>
        <taxon>Dikarya</taxon>
        <taxon>Ascomycota</taxon>
        <taxon>Pezizomycotina</taxon>
        <taxon>Eurotiomycetes</taxon>
        <taxon>Eurotiomycetidae</taxon>
        <taxon>Eurotiales</taxon>
        <taxon>Aspergillaceae</taxon>
        <taxon>Aspergillus</taxon>
        <taxon>Aspergillus subgen. Polypaecilum</taxon>
    </lineage>
</organism>
<feature type="region of interest" description="Disordered" evidence="1">
    <location>
        <begin position="76"/>
        <end position="97"/>
    </location>
</feature>
<dbReference type="EMBL" id="MVGC01000217">
    <property type="protein sequence ID" value="RJE21605.1"/>
    <property type="molecule type" value="Genomic_DNA"/>
</dbReference>
<reference evidence="3" key="1">
    <citation type="submission" date="2017-02" db="EMBL/GenBank/DDBJ databases">
        <authorList>
            <person name="Tafer H."/>
            <person name="Lopandic K."/>
        </authorList>
    </citation>
    <scope>NUCLEOTIDE SEQUENCE [LARGE SCALE GENOMIC DNA]</scope>
    <source>
        <strain evidence="3">CBS 366.77</strain>
    </source>
</reference>
<proteinExistence type="predicted"/>
<gene>
    <name evidence="2" type="ORF">PHISCL_06065</name>
</gene>
<evidence type="ECO:0000313" key="2">
    <source>
        <dbReference type="EMBL" id="RJE21605.1"/>
    </source>
</evidence>
<evidence type="ECO:0000256" key="1">
    <source>
        <dbReference type="SAM" id="MobiDB-lite"/>
    </source>
</evidence>
<name>A0A3A2ZUD6_9EURO</name>